<protein>
    <submittedName>
        <fullName evidence="1">Uncharacterized protein</fullName>
    </submittedName>
</protein>
<dbReference type="Proteomes" id="UP000192923">
    <property type="component" value="Unassembled WGS sequence"/>
</dbReference>
<gene>
    <name evidence="1" type="ORF">SAMN02949497_3927</name>
</gene>
<proteinExistence type="predicted"/>
<sequence>MCESATLERITQAVRGLPEPLAEKVLEYIEDLADIAEANARLADPQPAIPLEDIIREFDLEG</sequence>
<dbReference type="STRING" id="1760988.SAMN02949497_3927"/>
<dbReference type="RefSeq" id="WP_085215405.1">
    <property type="nucleotide sequence ID" value="NZ_FXAM01000001.1"/>
</dbReference>
<reference evidence="1 2" key="1">
    <citation type="submission" date="2016-12" db="EMBL/GenBank/DDBJ databases">
        <authorList>
            <person name="Song W.-J."/>
            <person name="Kurnit D.M."/>
        </authorList>
    </citation>
    <scope>NUCLEOTIDE SEQUENCE [LARGE SCALE GENOMIC DNA]</scope>
    <source>
        <strain evidence="1 2">175</strain>
    </source>
</reference>
<organism evidence="1 2">
    <name type="scientific">Methylomagnum ishizawai</name>
    <dbReference type="NCBI Taxonomy" id="1760988"/>
    <lineage>
        <taxon>Bacteria</taxon>
        <taxon>Pseudomonadati</taxon>
        <taxon>Pseudomonadota</taxon>
        <taxon>Gammaproteobacteria</taxon>
        <taxon>Methylococcales</taxon>
        <taxon>Methylococcaceae</taxon>
        <taxon>Methylomagnum</taxon>
    </lineage>
</organism>
<dbReference type="EMBL" id="FXAM01000001">
    <property type="protein sequence ID" value="SMF96527.1"/>
    <property type="molecule type" value="Genomic_DNA"/>
</dbReference>
<dbReference type="AlphaFoldDB" id="A0A1Y6D1J9"/>
<name>A0A1Y6D1J9_9GAMM</name>
<keyword evidence="2" id="KW-1185">Reference proteome</keyword>
<evidence type="ECO:0000313" key="2">
    <source>
        <dbReference type="Proteomes" id="UP000192923"/>
    </source>
</evidence>
<evidence type="ECO:0000313" key="1">
    <source>
        <dbReference type="EMBL" id="SMF96527.1"/>
    </source>
</evidence>
<accession>A0A1Y6D1J9</accession>